<evidence type="ECO:0000313" key="1">
    <source>
        <dbReference type="EMBL" id="KRZ04780.1"/>
    </source>
</evidence>
<dbReference type="OrthoDB" id="10540766at2759"/>
<dbReference type="EMBL" id="JYDP01000155">
    <property type="protein sequence ID" value="KRZ04780.1"/>
    <property type="molecule type" value="Genomic_DNA"/>
</dbReference>
<comment type="caution">
    <text evidence="1">The sequence shown here is derived from an EMBL/GenBank/DDBJ whole genome shotgun (WGS) entry which is preliminary data.</text>
</comment>
<evidence type="ECO:0000313" key="2">
    <source>
        <dbReference type="Proteomes" id="UP000055024"/>
    </source>
</evidence>
<keyword evidence="2" id="KW-1185">Reference proteome</keyword>
<sequence>MHFNKRFRICISKYSNFVCTSTPKWNSVITMGLGDRDFDRYNRPRHRYNRDRYNRVLLVCNYAVGTWRRDFIL</sequence>
<organism evidence="1 2">
    <name type="scientific">Trichinella zimbabwensis</name>
    <dbReference type="NCBI Taxonomy" id="268475"/>
    <lineage>
        <taxon>Eukaryota</taxon>
        <taxon>Metazoa</taxon>
        <taxon>Ecdysozoa</taxon>
        <taxon>Nematoda</taxon>
        <taxon>Enoplea</taxon>
        <taxon>Dorylaimia</taxon>
        <taxon>Trichinellida</taxon>
        <taxon>Trichinellidae</taxon>
        <taxon>Trichinella</taxon>
    </lineage>
</organism>
<name>A0A0V1H2R3_9BILA</name>
<accession>A0A0V1H2R3</accession>
<dbReference type="AlphaFoldDB" id="A0A0V1H2R3"/>
<reference evidence="1 2" key="1">
    <citation type="submission" date="2015-01" db="EMBL/GenBank/DDBJ databases">
        <title>Evolution of Trichinella species and genotypes.</title>
        <authorList>
            <person name="Korhonen P.K."/>
            <person name="Edoardo P."/>
            <person name="Giuseppe L.R."/>
            <person name="Gasser R.B."/>
        </authorList>
    </citation>
    <scope>NUCLEOTIDE SEQUENCE [LARGE SCALE GENOMIC DNA]</scope>
    <source>
        <strain evidence="1">ISS1029</strain>
    </source>
</reference>
<dbReference type="Proteomes" id="UP000055024">
    <property type="component" value="Unassembled WGS sequence"/>
</dbReference>
<protein>
    <submittedName>
        <fullName evidence="1">Uncharacterized protein</fullName>
    </submittedName>
</protein>
<proteinExistence type="predicted"/>
<gene>
    <name evidence="1" type="ORF">T11_18384</name>
</gene>